<dbReference type="Pfam" id="PF13246">
    <property type="entry name" value="Cation_ATPase"/>
    <property type="match status" value="1"/>
</dbReference>
<dbReference type="SFLD" id="SFLDS00003">
    <property type="entry name" value="Haloacid_Dehalogenase"/>
    <property type="match status" value="1"/>
</dbReference>
<keyword evidence="5 13" id="KW-0479">Metal-binding</keyword>
<dbReference type="InterPro" id="IPR059000">
    <property type="entry name" value="ATPase_P-type_domA"/>
</dbReference>
<comment type="caution">
    <text evidence="17">The sequence shown here is derived from an EMBL/GenBank/DDBJ whole genome shotgun (WGS) entry which is preliminary data.</text>
</comment>
<dbReference type="GO" id="GO:0046872">
    <property type="term" value="F:metal ion binding"/>
    <property type="evidence" value="ECO:0007669"/>
    <property type="project" value="UniProtKB-UniRule"/>
</dbReference>
<dbReference type="SUPFAM" id="SSF81660">
    <property type="entry name" value="Metal cation-transporting ATPase, ATP-binding domain N"/>
    <property type="match status" value="1"/>
</dbReference>
<keyword evidence="10 13" id="KW-1133">Transmembrane helix</keyword>
<dbReference type="GO" id="GO:0016020">
    <property type="term" value="C:membrane"/>
    <property type="evidence" value="ECO:0007669"/>
    <property type="project" value="UniProtKB-SubCell"/>
</dbReference>
<dbReference type="InterPro" id="IPR004014">
    <property type="entry name" value="ATPase_P-typ_cation-transptr_N"/>
</dbReference>
<dbReference type="GO" id="GO:0006874">
    <property type="term" value="P:intracellular calcium ion homeostasis"/>
    <property type="evidence" value="ECO:0007669"/>
    <property type="project" value="TreeGrafter"/>
</dbReference>
<feature type="domain" description="Cation-transporting P-type ATPase N-terminal" evidence="15">
    <location>
        <begin position="175"/>
        <end position="216"/>
    </location>
</feature>
<dbReference type="InterPro" id="IPR044492">
    <property type="entry name" value="P_typ_ATPase_HD_dom"/>
</dbReference>
<comment type="catalytic activity">
    <reaction evidence="12 13">
        <text>ATP + H2O = ADP + phosphate + H(+)</text>
        <dbReference type="Rhea" id="RHEA:13065"/>
        <dbReference type="ChEBI" id="CHEBI:15377"/>
        <dbReference type="ChEBI" id="CHEBI:15378"/>
        <dbReference type="ChEBI" id="CHEBI:30616"/>
        <dbReference type="ChEBI" id="CHEBI:43474"/>
        <dbReference type="ChEBI" id="CHEBI:456216"/>
    </reaction>
</comment>
<evidence type="ECO:0000259" key="16">
    <source>
        <dbReference type="Pfam" id="PF12409"/>
    </source>
</evidence>
<keyword evidence="7 13" id="KW-0067">ATP-binding</keyword>
<feature type="transmembrane region" description="Helical" evidence="13">
    <location>
        <begin position="1009"/>
        <end position="1027"/>
    </location>
</feature>
<dbReference type="GO" id="GO:0016887">
    <property type="term" value="F:ATP hydrolysis activity"/>
    <property type="evidence" value="ECO:0007669"/>
    <property type="project" value="InterPro"/>
</dbReference>
<dbReference type="EMBL" id="JAKMXF010000011">
    <property type="protein sequence ID" value="KAI6661652.1"/>
    <property type="molecule type" value="Genomic_DNA"/>
</dbReference>
<evidence type="ECO:0000259" key="14">
    <source>
        <dbReference type="Pfam" id="PF00122"/>
    </source>
</evidence>
<dbReference type="NCBIfam" id="TIGR01494">
    <property type="entry name" value="ATPase_P-type"/>
    <property type="match status" value="2"/>
</dbReference>
<dbReference type="SUPFAM" id="SSF81653">
    <property type="entry name" value="Calcium ATPase, transduction domain A"/>
    <property type="match status" value="1"/>
</dbReference>
<dbReference type="PANTHER" id="PTHR45630">
    <property type="entry name" value="CATION-TRANSPORTING ATPASE-RELATED"/>
    <property type="match status" value="1"/>
</dbReference>
<name>A0AAV7KJU2_9METZ</name>
<feature type="transmembrane region" description="Helical" evidence="13">
    <location>
        <begin position="917"/>
        <end position="937"/>
    </location>
</feature>
<dbReference type="InterPro" id="IPR023299">
    <property type="entry name" value="ATPase_P-typ_cyto_dom_N"/>
</dbReference>
<dbReference type="GO" id="GO:0005524">
    <property type="term" value="F:ATP binding"/>
    <property type="evidence" value="ECO:0007669"/>
    <property type="project" value="UniProtKB-UniRule"/>
</dbReference>
<keyword evidence="11 13" id="KW-0472">Membrane</keyword>
<dbReference type="SFLD" id="SFLDF00027">
    <property type="entry name" value="p-type_atpase"/>
    <property type="match status" value="1"/>
</dbReference>
<feature type="transmembrane region" description="Helical" evidence="13">
    <location>
        <begin position="224"/>
        <end position="241"/>
    </location>
</feature>
<dbReference type="FunFam" id="3.40.50.1000:FF:000068">
    <property type="entry name" value="Cation-transporting ATPase"/>
    <property type="match status" value="1"/>
</dbReference>
<keyword evidence="6 13" id="KW-0547">Nucleotide-binding</keyword>
<dbReference type="Pfam" id="PF12409">
    <property type="entry name" value="P5-ATPase"/>
    <property type="match status" value="1"/>
</dbReference>
<dbReference type="SUPFAM" id="SSF81665">
    <property type="entry name" value="Calcium ATPase, transmembrane domain M"/>
    <property type="match status" value="1"/>
</dbReference>
<dbReference type="PROSITE" id="PS01229">
    <property type="entry name" value="COF_2"/>
    <property type="match status" value="1"/>
</dbReference>
<evidence type="ECO:0000256" key="4">
    <source>
        <dbReference type="ARBA" id="ARBA00022692"/>
    </source>
</evidence>
<keyword evidence="18" id="KW-1185">Reference proteome</keyword>
<feature type="transmembrane region" description="Helical" evidence="13">
    <location>
        <begin position="393"/>
        <end position="414"/>
    </location>
</feature>
<dbReference type="InterPro" id="IPR023214">
    <property type="entry name" value="HAD_sf"/>
</dbReference>
<evidence type="ECO:0000256" key="5">
    <source>
        <dbReference type="ARBA" id="ARBA00022723"/>
    </source>
</evidence>
<comment type="similarity">
    <text evidence="2 13">Belongs to the cation transport ATPase (P-type) (TC 3.A.3) family. Type V subfamily.</text>
</comment>
<evidence type="ECO:0000259" key="15">
    <source>
        <dbReference type="Pfam" id="PF00690"/>
    </source>
</evidence>
<protein>
    <recommendedName>
        <fullName evidence="13">Cation-transporting ATPase</fullName>
        <ecNumber evidence="13">7.2.2.-</ecNumber>
    </recommendedName>
</protein>
<accession>A0AAV7KJU2</accession>
<dbReference type="PANTHER" id="PTHR45630:SF8">
    <property type="entry name" value="CATION-TRANSPORTING ATPASE"/>
    <property type="match status" value="1"/>
</dbReference>
<evidence type="ECO:0000313" key="17">
    <source>
        <dbReference type="EMBL" id="KAI6661652.1"/>
    </source>
</evidence>
<dbReference type="SUPFAM" id="SSF56784">
    <property type="entry name" value="HAD-like"/>
    <property type="match status" value="1"/>
</dbReference>
<dbReference type="PROSITE" id="PS00154">
    <property type="entry name" value="ATPASE_E1_E2"/>
    <property type="match status" value="1"/>
</dbReference>
<dbReference type="Pfam" id="PF00690">
    <property type="entry name" value="Cation_ATPase_N"/>
    <property type="match status" value="1"/>
</dbReference>
<proteinExistence type="inferred from homology"/>
<dbReference type="Gene3D" id="3.40.1110.10">
    <property type="entry name" value="Calcium-transporting ATPase, cytoplasmic domain N"/>
    <property type="match status" value="1"/>
</dbReference>
<dbReference type="Proteomes" id="UP001165289">
    <property type="component" value="Unassembled WGS sequence"/>
</dbReference>
<evidence type="ECO:0000256" key="3">
    <source>
        <dbReference type="ARBA" id="ARBA00022553"/>
    </source>
</evidence>
<feature type="transmembrane region" description="Helical" evidence="13">
    <location>
        <begin position="1078"/>
        <end position="1101"/>
    </location>
</feature>
<dbReference type="InterPro" id="IPR036412">
    <property type="entry name" value="HAD-like_sf"/>
</dbReference>
<dbReference type="InterPro" id="IPR023298">
    <property type="entry name" value="ATPase_P-typ_TM_dom_sf"/>
</dbReference>
<dbReference type="Pfam" id="PF00122">
    <property type="entry name" value="E1-E2_ATPase"/>
    <property type="match status" value="1"/>
</dbReference>
<keyword evidence="4 13" id="KW-0812">Transmembrane</keyword>
<keyword evidence="9 13" id="KW-1278">Translocase</keyword>
<dbReference type="PRINTS" id="PR00119">
    <property type="entry name" value="CATATPASE"/>
</dbReference>
<feature type="transmembrane region" description="Helical" evidence="13">
    <location>
        <begin position="1039"/>
        <end position="1058"/>
    </location>
</feature>
<evidence type="ECO:0000256" key="2">
    <source>
        <dbReference type="ARBA" id="ARBA00006000"/>
    </source>
</evidence>
<feature type="transmembrane region" description="Helical" evidence="13">
    <location>
        <begin position="889"/>
        <end position="911"/>
    </location>
</feature>
<comment type="subcellular location">
    <subcellularLocation>
        <location evidence="1 13">Membrane</location>
        <topology evidence="1 13">Multi-pass membrane protein</topology>
    </subcellularLocation>
</comment>
<organism evidence="17 18">
    <name type="scientific">Oopsacas minuta</name>
    <dbReference type="NCBI Taxonomy" id="111878"/>
    <lineage>
        <taxon>Eukaryota</taxon>
        <taxon>Metazoa</taxon>
        <taxon>Porifera</taxon>
        <taxon>Hexactinellida</taxon>
        <taxon>Hexasterophora</taxon>
        <taxon>Lyssacinosida</taxon>
        <taxon>Leucopsacidae</taxon>
        <taxon>Oopsacas</taxon>
    </lineage>
</organism>
<dbReference type="InterPro" id="IPR001757">
    <property type="entry name" value="P_typ_ATPase"/>
</dbReference>
<evidence type="ECO:0000256" key="9">
    <source>
        <dbReference type="ARBA" id="ARBA00022967"/>
    </source>
</evidence>
<evidence type="ECO:0000256" key="6">
    <source>
        <dbReference type="ARBA" id="ARBA00022741"/>
    </source>
</evidence>
<dbReference type="EC" id="7.2.2.-" evidence="13"/>
<evidence type="ECO:0000256" key="1">
    <source>
        <dbReference type="ARBA" id="ARBA00004141"/>
    </source>
</evidence>
<feature type="transmembrane region" description="Helical" evidence="13">
    <location>
        <begin position="38"/>
        <end position="61"/>
    </location>
</feature>
<sequence>MAAREYTTNSTNTTTSKSEDSRGEVEIRILIWYKVNQWLVVLFYLLGFLSLGILLLFSYWFPRIKSYFIGHRCFVKDATHVLIRDVDNDWNIVKICSVDLENSDSLVINNSQEEHEHARLVVEQTYQFRYFIFRQSRYIVDELEGEARKQTAYDVGYTCEQIYELAGQDTSQYSKDRAKVYGPNLIDVPVKSYLQLFVEEILNPFYIFQVFSIIIWVLVNYYYYAGAVFLISSISIVLSLYQTRKNMIQLKNMIAFSCKVTVHRGKSVYHNTPSNALYPGDVIEIPRTGLRVPCDCVLISGNAIVNESMLTGESVPVFKTPLLHEAELYSVTANKRQNLFNGTDVIQTRNLPNSKVLAFVIRTGYSTSKGELVRSILYPKPTRLRFYKQSLKFLIFLILLGVIGMLYTLVYQAIRGQEPFEIFLLMSDLFTTAVPPSLPAAMTVGMIYALARLKKHRIYCISPQRINVCGKIKCVCFDKTGTLTEDGLDFWGVVPVGKTFEQPVHNPRKLGITPLITAMSSCHSLTLINNQLVGDSVDINMFKATGWELEEPQDETNRFDLLVPVLVRAPYTDCSYEAGILHQYPFSSELQRMSVVVKCLRDEQPENLMLYSKGSPEMIASLSTPDSIPKDFNEVLALYTNMGLRVLAIGCKELTIPWHKVSRIPRNDMETDLKFLGLFLMQNKLKPITTSVIRELNTADIRVVMITGDNMLTAVNVALECEVIQPRSEVFIISLNDTSLNQGIDSDIIFTPHNPELQQAPMLEGNPLTQLPSTNYCLAISGTTFELIHRHASRYLLIAILLKCVVFARMSPKLKSIIVEELQKLGYVVAMCGDGANDCGALKTADVGVSLSDSEASVASHFTSKIQDVSCIPVVIKEGRTALVTAFSIFKFMALYCVIEFTSVVIMYWWLSNLGDWQYLYIDLIQVFALALVMGYTKPYSRLAYRRPSANLVNSINLISCGVHILLAIGFQISSYILLRTTKWYVPANLVVLVNPFAEPDTANFENSVVFPFSTFQYLIIAFVFSVGPPYRKPFYTNLYFVICFIFLTLISLVFAFLPGHDLNILHQIYTFIQIKYIYSWTFKLGVILFAGVHLCVSLIVEDFIIQTEWFRVFVHFFLCKRRQKNLYKRLLVDLKKGTDVFRDAVLNIG</sequence>
<dbReference type="InterPro" id="IPR018303">
    <property type="entry name" value="ATPase_P-typ_P_site"/>
</dbReference>
<evidence type="ECO:0000256" key="10">
    <source>
        <dbReference type="ARBA" id="ARBA00022989"/>
    </source>
</evidence>
<evidence type="ECO:0000313" key="18">
    <source>
        <dbReference type="Proteomes" id="UP001165289"/>
    </source>
</evidence>
<dbReference type="InterPro" id="IPR047819">
    <property type="entry name" value="P5A-ATPase_N"/>
</dbReference>
<feature type="transmembrane region" description="Helical" evidence="13">
    <location>
        <begin position="958"/>
        <end position="979"/>
    </location>
</feature>
<feature type="domain" description="P-type ATPase A" evidence="14">
    <location>
        <begin position="259"/>
        <end position="376"/>
    </location>
</feature>
<dbReference type="GO" id="GO:0019829">
    <property type="term" value="F:ATPase-coupled monoatomic cation transmembrane transporter activity"/>
    <property type="evidence" value="ECO:0007669"/>
    <property type="project" value="UniProtKB-UniRule"/>
</dbReference>
<dbReference type="AlphaFoldDB" id="A0AAV7KJU2"/>
<reference evidence="17 18" key="1">
    <citation type="journal article" date="2023" name="BMC Biol.">
        <title>The compact genome of the sponge Oopsacas minuta (Hexactinellida) is lacking key metazoan core genes.</title>
        <authorList>
            <person name="Santini S."/>
            <person name="Schenkelaars Q."/>
            <person name="Jourda C."/>
            <person name="Duchesne M."/>
            <person name="Belahbib H."/>
            <person name="Rocher C."/>
            <person name="Selva M."/>
            <person name="Riesgo A."/>
            <person name="Vervoort M."/>
            <person name="Leys S.P."/>
            <person name="Kodjabachian L."/>
            <person name="Le Bivic A."/>
            <person name="Borchiellini C."/>
            <person name="Claverie J.M."/>
            <person name="Renard E."/>
        </authorList>
    </citation>
    <scope>NUCLEOTIDE SEQUENCE [LARGE SCALE GENOMIC DNA]</scope>
    <source>
        <strain evidence="17">SPO-2</strain>
    </source>
</reference>
<gene>
    <name evidence="17" type="ORF">LOD99_13525</name>
</gene>
<dbReference type="GO" id="GO:0140358">
    <property type="term" value="F:P-type transmembrane transporter activity"/>
    <property type="evidence" value="ECO:0007669"/>
    <property type="project" value="InterPro"/>
</dbReference>
<feature type="transmembrane region" description="Helical" evidence="13">
    <location>
        <begin position="434"/>
        <end position="451"/>
    </location>
</feature>
<feature type="domain" description="P5B-type ATPase N-terminal" evidence="16">
    <location>
        <begin position="33"/>
        <end position="139"/>
    </location>
</feature>
<dbReference type="InterPro" id="IPR006544">
    <property type="entry name" value="P-type_TPase_V"/>
</dbReference>
<evidence type="ECO:0000256" key="7">
    <source>
        <dbReference type="ARBA" id="ARBA00022840"/>
    </source>
</evidence>
<evidence type="ECO:0000256" key="11">
    <source>
        <dbReference type="ARBA" id="ARBA00023136"/>
    </source>
</evidence>
<dbReference type="InterPro" id="IPR008250">
    <property type="entry name" value="ATPase_P-typ_transduc_dom_A_sf"/>
</dbReference>
<keyword evidence="8 13" id="KW-0460">Magnesium</keyword>
<keyword evidence="3" id="KW-0597">Phosphoprotein</keyword>
<dbReference type="Gene3D" id="2.70.150.10">
    <property type="entry name" value="Calcium-transporting ATPase, cytoplasmic transduction domain A"/>
    <property type="match status" value="1"/>
</dbReference>
<evidence type="ECO:0000256" key="12">
    <source>
        <dbReference type="ARBA" id="ARBA00049360"/>
    </source>
</evidence>
<dbReference type="FunFam" id="1.20.1110.10:FF:000023">
    <property type="entry name" value="Cation-transporting ATPase"/>
    <property type="match status" value="1"/>
</dbReference>
<evidence type="ECO:0000256" key="8">
    <source>
        <dbReference type="ARBA" id="ARBA00022842"/>
    </source>
</evidence>
<evidence type="ECO:0000256" key="13">
    <source>
        <dbReference type="RuleBase" id="RU362082"/>
    </source>
</evidence>
<dbReference type="Gene3D" id="3.40.50.1000">
    <property type="entry name" value="HAD superfamily/HAD-like"/>
    <property type="match status" value="1"/>
</dbReference>
<dbReference type="NCBIfam" id="TIGR01657">
    <property type="entry name" value="P-ATPase-V"/>
    <property type="match status" value="1"/>
</dbReference>
<dbReference type="SFLD" id="SFLDG00002">
    <property type="entry name" value="C1.7:_P-type_atpase_like"/>
    <property type="match status" value="1"/>
</dbReference>